<feature type="transmembrane region" description="Helical" evidence="10">
    <location>
        <begin position="310"/>
        <end position="332"/>
    </location>
</feature>
<feature type="transmembrane region" description="Helical" evidence="10">
    <location>
        <begin position="90"/>
        <end position="115"/>
    </location>
</feature>
<keyword evidence="7 10" id="KW-1133">Transmembrane helix</keyword>
<feature type="transmembrane region" description="Helical" evidence="10">
    <location>
        <begin position="353"/>
        <end position="375"/>
    </location>
</feature>
<keyword evidence="5 11" id="KW-0762">Sugar transport</keyword>
<evidence type="ECO:0000256" key="6">
    <source>
        <dbReference type="ARBA" id="ARBA00022692"/>
    </source>
</evidence>
<dbReference type="EMBL" id="CP023483">
    <property type="protein sequence ID" value="ATF26349.1"/>
    <property type="molecule type" value="Genomic_DNA"/>
</dbReference>
<dbReference type="AlphaFoldDB" id="A0A291KHE3"/>
<feature type="transmembrane region" description="Helical" evidence="10">
    <location>
        <begin position="251"/>
        <end position="272"/>
    </location>
</feature>
<keyword evidence="4 11" id="KW-1003">Cell membrane</keyword>
<feature type="transmembrane region" description="Helical" evidence="10">
    <location>
        <begin position="217"/>
        <end position="239"/>
    </location>
</feature>
<dbReference type="GO" id="GO:0015423">
    <property type="term" value="F:ABC-type maltose transporter activity"/>
    <property type="evidence" value="ECO:0007669"/>
    <property type="project" value="TreeGrafter"/>
</dbReference>
<evidence type="ECO:0000256" key="2">
    <source>
        <dbReference type="ARBA" id="ARBA00009047"/>
    </source>
</evidence>
<evidence type="ECO:0000256" key="8">
    <source>
        <dbReference type="ARBA" id="ARBA00023016"/>
    </source>
</evidence>
<feature type="transmembrane region" description="Helical" evidence="10">
    <location>
        <begin position="419"/>
        <end position="441"/>
    </location>
</feature>
<dbReference type="SUPFAM" id="SSF161098">
    <property type="entry name" value="MetI-like"/>
    <property type="match status" value="1"/>
</dbReference>
<evidence type="ECO:0000256" key="7">
    <source>
        <dbReference type="ARBA" id="ARBA00022989"/>
    </source>
</evidence>
<evidence type="ECO:0000259" key="12">
    <source>
        <dbReference type="PROSITE" id="PS50928"/>
    </source>
</evidence>
<keyword evidence="9 10" id="KW-0472">Membrane</keyword>
<evidence type="ECO:0000313" key="13">
    <source>
        <dbReference type="EMBL" id="ATF26349.1"/>
    </source>
</evidence>
<dbReference type="InterPro" id="IPR000515">
    <property type="entry name" value="MetI-like"/>
</dbReference>
<keyword evidence="3 10" id="KW-0813">Transport</keyword>
<evidence type="ECO:0000256" key="4">
    <source>
        <dbReference type="ARBA" id="ARBA00022475"/>
    </source>
</evidence>
<proteinExistence type="inferred from homology"/>
<keyword evidence="8" id="KW-0346">Stress response</keyword>
<dbReference type="GO" id="GO:1990060">
    <property type="term" value="C:maltose transport complex"/>
    <property type="evidence" value="ECO:0007669"/>
    <property type="project" value="TreeGrafter"/>
</dbReference>
<evidence type="ECO:0000256" key="10">
    <source>
        <dbReference type="RuleBase" id="RU363032"/>
    </source>
</evidence>
<dbReference type="PROSITE" id="PS50928">
    <property type="entry name" value="ABC_TM1"/>
    <property type="match status" value="1"/>
</dbReference>
<dbReference type="PANTHER" id="PTHR47314">
    <property type="entry name" value="MALTOSE/MALTODEXTRIN TRANSPORT SYSTEM PERMEASE PROTEIN MALF"/>
    <property type="match status" value="1"/>
</dbReference>
<dbReference type="CDD" id="cd06261">
    <property type="entry name" value="TM_PBP2"/>
    <property type="match status" value="1"/>
</dbReference>
<dbReference type="InterPro" id="IPR035906">
    <property type="entry name" value="MetI-like_sf"/>
</dbReference>
<comment type="subcellular location">
    <subcellularLocation>
        <location evidence="1 10">Cell membrane</location>
        <topology evidence="1 10">Multi-pass membrane protein</topology>
    </subcellularLocation>
</comment>
<feature type="domain" description="ABC transmembrane type-1" evidence="12">
    <location>
        <begin position="213"/>
        <end position="440"/>
    </location>
</feature>
<dbReference type="STRING" id="2756.BFR44_09160"/>
<feature type="transmembrane region" description="Helical" evidence="10">
    <location>
        <begin position="154"/>
        <end position="175"/>
    </location>
</feature>
<accession>A0A291KHE3</accession>
<dbReference type="Gene3D" id="1.10.3720.10">
    <property type="entry name" value="MetI-like"/>
    <property type="match status" value="1"/>
</dbReference>
<dbReference type="PANTHER" id="PTHR47314:SF1">
    <property type="entry name" value="MALTOSE_MALTODEXTRIN TRANSPORT SYSTEM PERMEASE PROTEIN MALF"/>
    <property type="match status" value="1"/>
</dbReference>
<dbReference type="Proteomes" id="UP000243591">
    <property type="component" value="Chromosome"/>
</dbReference>
<evidence type="ECO:0000256" key="9">
    <source>
        <dbReference type="ARBA" id="ARBA00023136"/>
    </source>
</evidence>
<feature type="transmembrane region" description="Helical" evidence="10">
    <location>
        <begin position="54"/>
        <end position="78"/>
    </location>
</feature>
<protein>
    <recommendedName>
        <fullName evidence="11">Maltose/maltodextrin transport system permease protein</fullName>
    </recommendedName>
</protein>
<dbReference type="FunFam" id="1.10.3720.10:FF:000036">
    <property type="entry name" value="Maltodextrin ABC transporter, permease protein"/>
    <property type="match status" value="1"/>
</dbReference>
<reference evidence="13 14" key="1">
    <citation type="submission" date="2017-09" db="EMBL/GenBank/DDBJ databases">
        <title>Complete Genome Sequences of Two Strains of the Meat Spoilage Bacterium Brochothrix thermosphacta Isolated from Ground Chicken.</title>
        <authorList>
            <person name="Paoli G.C."/>
            <person name="Wijey C."/>
            <person name="Chen C.-Y."/>
            <person name="Nguyen L."/>
            <person name="Yan X."/>
            <person name="Irwin P.L."/>
        </authorList>
    </citation>
    <scope>NUCLEOTIDE SEQUENCE [LARGE SCALE GENOMIC DNA]</scope>
    <source>
        <strain evidence="13 14">BI</strain>
    </source>
</reference>
<dbReference type="SUPFAM" id="SSF160964">
    <property type="entry name" value="MalF N-terminal region-like"/>
    <property type="match status" value="1"/>
</dbReference>
<evidence type="ECO:0000256" key="11">
    <source>
        <dbReference type="RuleBase" id="RU367050"/>
    </source>
</evidence>
<evidence type="ECO:0000256" key="1">
    <source>
        <dbReference type="ARBA" id="ARBA00004651"/>
    </source>
</evidence>
<dbReference type="KEGG" id="bths:CNY62_08140"/>
<evidence type="ECO:0000256" key="3">
    <source>
        <dbReference type="ARBA" id="ARBA00022448"/>
    </source>
</evidence>
<evidence type="ECO:0000256" key="5">
    <source>
        <dbReference type="ARBA" id="ARBA00022597"/>
    </source>
</evidence>
<dbReference type="Pfam" id="PF00528">
    <property type="entry name" value="BPD_transp_1"/>
    <property type="match status" value="1"/>
</dbReference>
<comment type="similarity">
    <text evidence="2 11">Belongs to the binding-protein-dependent transport system permease family. MalFG subfamily.</text>
</comment>
<keyword evidence="14" id="KW-1185">Reference proteome</keyword>
<name>A0A291KHE3_BROTH</name>
<comment type="function">
    <text evidence="11">Part of the ABC transporter complex MalEFGK involved in maltose/maltodextrin import. Probably responsible for the translocation of the substrate across the membrane.</text>
</comment>
<organism evidence="13 14">
    <name type="scientific">Brochothrix thermosphacta</name>
    <name type="common">Microbacterium thermosphactum</name>
    <dbReference type="NCBI Taxonomy" id="2756"/>
    <lineage>
        <taxon>Bacteria</taxon>
        <taxon>Bacillati</taxon>
        <taxon>Bacillota</taxon>
        <taxon>Bacilli</taxon>
        <taxon>Bacillales</taxon>
        <taxon>Listeriaceae</taxon>
        <taxon>Brochothrix</taxon>
    </lineage>
</organism>
<dbReference type="OrthoDB" id="9778687at2"/>
<keyword evidence="6 10" id="KW-0812">Transmembrane</keyword>
<sequence length="453" mass="50909">MASVGVIIFSYPICPRIEEILVKETNQSVQKATYLSLISGLGQFYNKQYFKGSIFLAGFVLFFVEMFLFGFEALANFVSLGTTPIVDNSLFMMIRGSLQIIVTLIFIFFYVLVIFDARNIAKRYRNGLSVNTTAKANLHSLYEDGFPYLLTLPAYLLMTFVICFPVMVTIFIAFTNYDFQHITPFRLLDWVGFKNFLNLFVLASYRATFASVFSWTIIWTLLATTLQIILGIITAVIVNQKFVKGQSFFRILFLLPWAVPAFITIMSFSNMFNDSIGAINAQVIPFLNHLPFVNIDAVAWKTDPFWTKTAIIMIQGWLGFPYIYVMVTGVLQSIPEEMYEAAKIDGASAFQRFSNITLPMILFATAPVLITQYTFNFNNFSIIYLFNEGGPGSVGSGAGSTDILISWIYKLTTGTAPQYSVAAAVTLLISIIVISVSLIAFKKTNAFNNEEMM</sequence>
<dbReference type="GO" id="GO:0042956">
    <property type="term" value="P:maltodextrin transmembrane transport"/>
    <property type="evidence" value="ECO:0007669"/>
    <property type="project" value="TreeGrafter"/>
</dbReference>
<gene>
    <name evidence="13" type="ORF">CNY62_08140</name>
</gene>
<evidence type="ECO:0000313" key="14">
    <source>
        <dbReference type="Proteomes" id="UP000243591"/>
    </source>
</evidence>